<protein>
    <submittedName>
        <fullName evidence="2">Uncharacterized protein</fullName>
    </submittedName>
</protein>
<evidence type="ECO:0000313" key="2">
    <source>
        <dbReference type="EMBL" id="KAA8536965.1"/>
    </source>
</evidence>
<dbReference type="AlphaFoldDB" id="A0A5J5B122"/>
<evidence type="ECO:0000313" key="3">
    <source>
        <dbReference type="Proteomes" id="UP000325577"/>
    </source>
</evidence>
<dbReference type="EMBL" id="CM018039">
    <property type="protein sequence ID" value="KAA8536965.1"/>
    <property type="molecule type" value="Genomic_DNA"/>
</dbReference>
<dbReference type="Proteomes" id="UP000325577">
    <property type="component" value="Linkage Group LG16"/>
</dbReference>
<sequence length="99" mass="11185">MVGGKQVVLKEEGKSSRGRRVRKTQSRILVKLKGRGDDGADSKQKVWRDAERSFVAEDEMGELIWEENATQRDVEDSVQIQEMVIGRSGPMKILLSAIR</sequence>
<accession>A0A5J5B122</accession>
<keyword evidence="3" id="KW-1185">Reference proteome</keyword>
<proteinExistence type="predicted"/>
<evidence type="ECO:0000256" key="1">
    <source>
        <dbReference type="SAM" id="MobiDB-lite"/>
    </source>
</evidence>
<reference evidence="2 3" key="1">
    <citation type="submission" date="2019-09" db="EMBL/GenBank/DDBJ databases">
        <title>A chromosome-level genome assembly of the Chinese tupelo Nyssa sinensis.</title>
        <authorList>
            <person name="Yang X."/>
            <person name="Kang M."/>
            <person name="Yang Y."/>
            <person name="Xiong H."/>
            <person name="Wang M."/>
            <person name="Zhang Z."/>
            <person name="Wang Z."/>
            <person name="Wu H."/>
            <person name="Ma T."/>
            <person name="Liu J."/>
            <person name="Xi Z."/>
        </authorList>
    </citation>
    <scope>NUCLEOTIDE SEQUENCE [LARGE SCALE GENOMIC DNA]</scope>
    <source>
        <strain evidence="2">J267</strain>
        <tissue evidence="2">Leaf</tissue>
    </source>
</reference>
<name>A0A5J5B122_9ASTE</name>
<organism evidence="2 3">
    <name type="scientific">Nyssa sinensis</name>
    <dbReference type="NCBI Taxonomy" id="561372"/>
    <lineage>
        <taxon>Eukaryota</taxon>
        <taxon>Viridiplantae</taxon>
        <taxon>Streptophyta</taxon>
        <taxon>Embryophyta</taxon>
        <taxon>Tracheophyta</taxon>
        <taxon>Spermatophyta</taxon>
        <taxon>Magnoliopsida</taxon>
        <taxon>eudicotyledons</taxon>
        <taxon>Gunneridae</taxon>
        <taxon>Pentapetalae</taxon>
        <taxon>asterids</taxon>
        <taxon>Cornales</taxon>
        <taxon>Nyssaceae</taxon>
        <taxon>Nyssa</taxon>
    </lineage>
</organism>
<gene>
    <name evidence="2" type="ORF">F0562_029443</name>
</gene>
<feature type="region of interest" description="Disordered" evidence="1">
    <location>
        <begin position="1"/>
        <end position="22"/>
    </location>
</feature>